<dbReference type="Gene3D" id="3.40.50.12780">
    <property type="entry name" value="N-terminal domain of ligase-like"/>
    <property type="match status" value="1"/>
</dbReference>
<dbReference type="InterPro" id="IPR000873">
    <property type="entry name" value="AMP-dep_synth/lig_dom"/>
</dbReference>
<dbReference type="InterPro" id="IPR020845">
    <property type="entry name" value="AMP-binding_CS"/>
</dbReference>
<dbReference type="InterPro" id="IPR042099">
    <property type="entry name" value="ANL_N_sf"/>
</dbReference>
<evidence type="ECO:0000313" key="4">
    <source>
        <dbReference type="Proteomes" id="UP001299970"/>
    </source>
</evidence>
<feature type="domain" description="AMP-binding enzyme C-terminal" evidence="2">
    <location>
        <begin position="425"/>
        <end position="495"/>
    </location>
</feature>
<name>A0ABS9TR62_9PSEU</name>
<gene>
    <name evidence="3" type="ORF">MMF94_35360</name>
</gene>
<feature type="domain" description="AMP-dependent synthetase/ligase" evidence="1">
    <location>
        <begin position="16"/>
        <end position="375"/>
    </location>
</feature>
<dbReference type="PANTHER" id="PTHR43767:SF7">
    <property type="entry name" value="MEDIUM_LONG-CHAIN-FATTY-ACID--COA LIGASE FADD8"/>
    <property type="match status" value="1"/>
</dbReference>
<dbReference type="RefSeq" id="WP_241041817.1">
    <property type="nucleotide sequence ID" value="NZ_BAAAJF010000029.1"/>
</dbReference>
<accession>A0ABS9TR62</accession>
<reference evidence="3 4" key="1">
    <citation type="submission" date="2022-03" db="EMBL/GenBank/DDBJ databases">
        <title>Pseudonocardia alaer sp. nov., a novel actinomycete isolated from reed forest soil.</title>
        <authorList>
            <person name="Wang L."/>
        </authorList>
    </citation>
    <scope>NUCLEOTIDE SEQUENCE [LARGE SCALE GENOMIC DNA]</scope>
    <source>
        <strain evidence="3 4">Y-16303</strain>
    </source>
</reference>
<dbReference type="EMBL" id="JAKXMK010000038">
    <property type="protein sequence ID" value="MCH6171010.1"/>
    <property type="molecule type" value="Genomic_DNA"/>
</dbReference>
<dbReference type="PROSITE" id="PS00455">
    <property type="entry name" value="AMP_BINDING"/>
    <property type="match status" value="1"/>
</dbReference>
<protein>
    <submittedName>
        <fullName evidence="3">AMP-binding protein</fullName>
    </submittedName>
</protein>
<dbReference type="InterPro" id="IPR025110">
    <property type="entry name" value="AMP-bd_C"/>
</dbReference>
<sequence>MTSLADHLDKGASLGRDEPCLTLDDTSLTYGEALDLSCAVARALHRSGVQPGDKVGILSANDAVAYVCVFGIARRGAVWCPINPRNEADENRDLLDLMDCSCLIFQSRFAPLVERIVAALPTLTLLVCLDAELDIAVSFENWLAAAAADPIGPALAAPPDDIAVIMGTSGTTGRPKGVMLTARNFEVRSAMTLWGYPFEGRPVFLAISPLTHATGMFCLPMLSLGAQIVVMPKADLTVFLRLIERHRVTHSFLPPTLIYMLLQHEGLAAADLSSLQCIIYGSAPISTTRLEEALTTIGPVMGQVYGQSESPNMTMLSPRDHFDTDGTVARSRLTSAGRPGPLTTLAIMDGQGRLLDRGERGEIVVRGPGVSPGYYKSPEATAEASRFGWHHTGDIGYLDEEGFLFIVDRAKDMIITGGFNVYSVEVEQALMTHPAVRDCAVVGMPDDKWGERVTAVVVLQPGTEATTAEMIEYMKRRIGSVKAPKEIVVWSDLPRSLMNKVLKTDVRARMTAAG</sequence>
<evidence type="ECO:0000259" key="1">
    <source>
        <dbReference type="Pfam" id="PF00501"/>
    </source>
</evidence>
<evidence type="ECO:0000259" key="2">
    <source>
        <dbReference type="Pfam" id="PF13193"/>
    </source>
</evidence>
<dbReference type="InterPro" id="IPR050237">
    <property type="entry name" value="ATP-dep_AMP-bd_enzyme"/>
</dbReference>
<proteinExistence type="predicted"/>
<comment type="caution">
    <text evidence="3">The sequence shown here is derived from an EMBL/GenBank/DDBJ whole genome shotgun (WGS) entry which is preliminary data.</text>
</comment>
<dbReference type="Proteomes" id="UP001299970">
    <property type="component" value="Unassembled WGS sequence"/>
</dbReference>
<dbReference type="PANTHER" id="PTHR43767">
    <property type="entry name" value="LONG-CHAIN-FATTY-ACID--COA LIGASE"/>
    <property type="match status" value="1"/>
</dbReference>
<organism evidence="3 4">
    <name type="scientific">Pseudonocardia alaniniphila</name>
    <dbReference type="NCBI Taxonomy" id="75291"/>
    <lineage>
        <taxon>Bacteria</taxon>
        <taxon>Bacillati</taxon>
        <taxon>Actinomycetota</taxon>
        <taxon>Actinomycetes</taxon>
        <taxon>Pseudonocardiales</taxon>
        <taxon>Pseudonocardiaceae</taxon>
        <taxon>Pseudonocardia</taxon>
    </lineage>
</organism>
<dbReference type="Gene3D" id="3.30.300.30">
    <property type="match status" value="1"/>
</dbReference>
<dbReference type="Pfam" id="PF13193">
    <property type="entry name" value="AMP-binding_C"/>
    <property type="match status" value="1"/>
</dbReference>
<dbReference type="Pfam" id="PF00501">
    <property type="entry name" value="AMP-binding"/>
    <property type="match status" value="1"/>
</dbReference>
<dbReference type="SUPFAM" id="SSF56801">
    <property type="entry name" value="Acetyl-CoA synthetase-like"/>
    <property type="match status" value="1"/>
</dbReference>
<dbReference type="InterPro" id="IPR045851">
    <property type="entry name" value="AMP-bd_C_sf"/>
</dbReference>
<keyword evidence="4" id="KW-1185">Reference proteome</keyword>
<evidence type="ECO:0000313" key="3">
    <source>
        <dbReference type="EMBL" id="MCH6171010.1"/>
    </source>
</evidence>